<protein>
    <submittedName>
        <fullName evidence="1">Uncharacterized protein</fullName>
    </submittedName>
</protein>
<dbReference type="EMBL" id="VJMI01009608">
    <property type="protein sequence ID" value="KAF0758498.1"/>
    <property type="molecule type" value="Genomic_DNA"/>
</dbReference>
<dbReference type="Proteomes" id="UP000469452">
    <property type="component" value="Unassembled WGS sequence"/>
</dbReference>
<evidence type="ECO:0000313" key="2">
    <source>
        <dbReference type="Proteomes" id="UP000469452"/>
    </source>
</evidence>
<gene>
    <name evidence="1" type="ORF">AaE_003919</name>
</gene>
<proteinExistence type="predicted"/>
<name>A0A6A5AR46_APHAT</name>
<comment type="caution">
    <text evidence="1">The sequence shown here is derived from an EMBL/GenBank/DDBJ whole genome shotgun (WGS) entry which is preliminary data.</text>
</comment>
<organism evidence="1 2">
    <name type="scientific">Aphanomyces astaci</name>
    <name type="common">Crayfish plague agent</name>
    <dbReference type="NCBI Taxonomy" id="112090"/>
    <lineage>
        <taxon>Eukaryota</taxon>
        <taxon>Sar</taxon>
        <taxon>Stramenopiles</taxon>
        <taxon>Oomycota</taxon>
        <taxon>Saprolegniomycetes</taxon>
        <taxon>Saprolegniales</taxon>
        <taxon>Verrucalvaceae</taxon>
        <taxon>Aphanomyces</taxon>
    </lineage>
</organism>
<reference evidence="1 2" key="1">
    <citation type="submission" date="2019-06" db="EMBL/GenBank/DDBJ databases">
        <title>Genomics analysis of Aphanomyces spp. identifies a new class of oomycete effector associated with host adaptation.</title>
        <authorList>
            <person name="Gaulin E."/>
        </authorList>
    </citation>
    <scope>NUCLEOTIDE SEQUENCE [LARGE SCALE GENOMIC DNA]</scope>
    <source>
        <strain evidence="1 2">E</strain>
    </source>
</reference>
<evidence type="ECO:0000313" key="1">
    <source>
        <dbReference type="EMBL" id="KAF0758498.1"/>
    </source>
</evidence>
<accession>A0A6A5AR46</accession>
<dbReference type="AlphaFoldDB" id="A0A6A5AR46"/>
<sequence length="130" mass="14234">MRQRRLGVFDQSPSKEVVDVREPGHKRHGAVDHSVVHTEEALDGAGGMDVLEAERLHEGPRFRRGYISCGLWFVQGNTDRGVGLHHGAEGADFGEFAQVLGHVVGGDVLGYVTPIAQQREKQRRAVAVNT</sequence>